<protein>
    <recommendedName>
        <fullName evidence="1">CSD domain-containing protein</fullName>
    </recommendedName>
</protein>
<dbReference type="Pfam" id="PF00313">
    <property type="entry name" value="CSD"/>
    <property type="match status" value="1"/>
</dbReference>
<dbReference type="Proteomes" id="UP001234989">
    <property type="component" value="Chromosome 2"/>
</dbReference>
<sequence length="137" mass="15222">MEPRSVDLSLVNDGTLQGSLTTTWAILVLVLVGQSLSDLDIRPCSPPRAVVLMTGHRRGNRNKGTVKLFSDQKGLRFITPNDDGDDIFIYQSAIRSGGFRSLVDGEATEFDVEPGMLATLRWSMIPARWCSFQRRIP</sequence>
<dbReference type="Gene3D" id="2.40.50.140">
    <property type="entry name" value="Nucleic acid-binding proteins"/>
    <property type="match status" value="1"/>
</dbReference>
<dbReference type="PANTHER" id="PTHR46565:SF20">
    <property type="entry name" value="COLD SHOCK DOMAIN-CONTAINING PROTEIN 4"/>
    <property type="match status" value="1"/>
</dbReference>
<organism evidence="2 3">
    <name type="scientific">Solanum verrucosum</name>
    <dbReference type="NCBI Taxonomy" id="315347"/>
    <lineage>
        <taxon>Eukaryota</taxon>
        <taxon>Viridiplantae</taxon>
        <taxon>Streptophyta</taxon>
        <taxon>Embryophyta</taxon>
        <taxon>Tracheophyta</taxon>
        <taxon>Spermatophyta</taxon>
        <taxon>Magnoliopsida</taxon>
        <taxon>eudicotyledons</taxon>
        <taxon>Gunneridae</taxon>
        <taxon>Pentapetalae</taxon>
        <taxon>asterids</taxon>
        <taxon>lamiids</taxon>
        <taxon>Solanales</taxon>
        <taxon>Solanaceae</taxon>
        <taxon>Solanoideae</taxon>
        <taxon>Solaneae</taxon>
        <taxon>Solanum</taxon>
    </lineage>
</organism>
<proteinExistence type="predicted"/>
<dbReference type="PRINTS" id="PR00050">
    <property type="entry name" value="COLDSHOCK"/>
</dbReference>
<dbReference type="EMBL" id="CP133613">
    <property type="protein sequence ID" value="WMV13764.1"/>
    <property type="molecule type" value="Genomic_DNA"/>
</dbReference>
<dbReference type="PANTHER" id="PTHR46565">
    <property type="entry name" value="COLD SHOCK DOMAIN PROTEIN 2"/>
    <property type="match status" value="1"/>
</dbReference>
<dbReference type="AlphaFoldDB" id="A0AAF0TCU2"/>
<dbReference type="SUPFAM" id="SSF50249">
    <property type="entry name" value="Nucleic acid-binding proteins"/>
    <property type="match status" value="1"/>
</dbReference>
<gene>
    <name evidence="2" type="ORF">MTR67_007149</name>
</gene>
<dbReference type="GO" id="GO:0003676">
    <property type="term" value="F:nucleic acid binding"/>
    <property type="evidence" value="ECO:0007669"/>
    <property type="project" value="InterPro"/>
</dbReference>
<evidence type="ECO:0000313" key="3">
    <source>
        <dbReference type="Proteomes" id="UP001234989"/>
    </source>
</evidence>
<dbReference type="InterPro" id="IPR012340">
    <property type="entry name" value="NA-bd_OB-fold"/>
</dbReference>
<evidence type="ECO:0000313" key="2">
    <source>
        <dbReference type="EMBL" id="WMV13764.1"/>
    </source>
</evidence>
<feature type="domain" description="CSD" evidence="1">
    <location>
        <begin position="61"/>
        <end position="137"/>
    </location>
</feature>
<dbReference type="InterPro" id="IPR011129">
    <property type="entry name" value="CSD"/>
</dbReference>
<reference evidence="2" key="1">
    <citation type="submission" date="2023-08" db="EMBL/GenBank/DDBJ databases">
        <title>A de novo genome assembly of Solanum verrucosum Schlechtendal, a Mexican diploid species geographically isolated from the other diploid A-genome species in potato relatives.</title>
        <authorList>
            <person name="Hosaka K."/>
        </authorList>
    </citation>
    <scope>NUCLEOTIDE SEQUENCE</scope>
    <source>
        <tissue evidence="2">Young leaves</tissue>
    </source>
</reference>
<evidence type="ECO:0000259" key="1">
    <source>
        <dbReference type="PROSITE" id="PS51857"/>
    </source>
</evidence>
<accession>A0AAF0TCU2</accession>
<keyword evidence="3" id="KW-1185">Reference proteome</keyword>
<name>A0AAF0TCU2_SOLVR</name>
<dbReference type="SMART" id="SM00357">
    <property type="entry name" value="CSP"/>
    <property type="match status" value="1"/>
</dbReference>
<dbReference type="InterPro" id="IPR002059">
    <property type="entry name" value="CSP_DNA-bd"/>
</dbReference>
<dbReference type="PROSITE" id="PS51857">
    <property type="entry name" value="CSD_2"/>
    <property type="match status" value="1"/>
</dbReference>